<dbReference type="AlphaFoldDB" id="A0A5P3XDV3"/>
<proteinExistence type="predicted"/>
<dbReference type="RefSeq" id="WP_150885885.1">
    <property type="nucleotide sequence ID" value="NZ_CP032452.1"/>
</dbReference>
<dbReference type="Proteomes" id="UP000326961">
    <property type="component" value="Chromosome"/>
</dbReference>
<evidence type="ECO:0000313" key="2">
    <source>
        <dbReference type="Proteomes" id="UP000326961"/>
    </source>
</evidence>
<protein>
    <recommendedName>
        <fullName evidence="3">Phage tail protein</fullName>
    </recommendedName>
</protein>
<evidence type="ECO:0008006" key="3">
    <source>
        <dbReference type="Google" id="ProtNLM"/>
    </source>
</evidence>
<organism evidence="1 2">
    <name type="scientific">Paraclostridium bifermentans</name>
    <name type="common">Clostridium bifermentans</name>
    <dbReference type="NCBI Taxonomy" id="1490"/>
    <lineage>
        <taxon>Bacteria</taxon>
        <taxon>Bacillati</taxon>
        <taxon>Bacillota</taxon>
        <taxon>Clostridia</taxon>
        <taxon>Peptostreptococcales</taxon>
        <taxon>Peptostreptococcaceae</taxon>
        <taxon>Paraclostridium</taxon>
    </lineage>
</organism>
<sequence length="179" mass="19571">MADKQFLPTKDIAMVTLDGYQITTADEYEAEAEIVEGDKTELIINGELIASDEAPTIVKGYNLKFKDNAIRPEVMKKLQGGVLTPGTESKGLNYKGPNVGALRPVMINEISVYTKVYAENGPTGEYIKTTYTNCIGDLVKFAYKGNEFSASEFTVKSRPAGGTQVYDLDLVKTLPEVTL</sequence>
<evidence type="ECO:0000313" key="1">
    <source>
        <dbReference type="EMBL" id="QEZ67993.1"/>
    </source>
</evidence>
<reference evidence="1 2" key="1">
    <citation type="submission" date="2018-09" db="EMBL/GenBank/DDBJ databases">
        <title>A clostridial neurotoxin that targets Anopheles mosquitoes.</title>
        <authorList>
            <person name="Contreras E."/>
            <person name="Masuyer G."/>
            <person name="Qureshi N."/>
            <person name="Chawla S."/>
            <person name="Lim H.L."/>
            <person name="Chen J."/>
            <person name="Stenmark P."/>
            <person name="Gill S."/>
        </authorList>
    </citation>
    <scope>NUCLEOTIDE SEQUENCE [LARGE SCALE GENOMIC DNA]</scope>
    <source>
        <strain evidence="1 2">Cbm</strain>
    </source>
</reference>
<gene>
    <name evidence="1" type="ORF">D4A35_03225</name>
</gene>
<dbReference type="EMBL" id="CP032452">
    <property type="protein sequence ID" value="QEZ67993.1"/>
    <property type="molecule type" value="Genomic_DNA"/>
</dbReference>
<name>A0A5P3XDV3_PARBF</name>
<accession>A0A5P3XDV3</accession>